<evidence type="ECO:0000256" key="3">
    <source>
        <dbReference type="ARBA" id="ARBA00022490"/>
    </source>
</evidence>
<name>A0A0F7SQP9_PHARH</name>
<organism evidence="13">
    <name type="scientific">Phaffia rhodozyma</name>
    <name type="common">Yeast</name>
    <name type="synonym">Xanthophyllomyces dendrorhous</name>
    <dbReference type="NCBI Taxonomy" id="264483"/>
    <lineage>
        <taxon>Eukaryota</taxon>
        <taxon>Fungi</taxon>
        <taxon>Dikarya</taxon>
        <taxon>Basidiomycota</taxon>
        <taxon>Agaricomycotina</taxon>
        <taxon>Tremellomycetes</taxon>
        <taxon>Cystofilobasidiales</taxon>
        <taxon>Mrakiaceae</taxon>
        <taxon>Phaffia</taxon>
    </lineage>
</organism>
<proteinExistence type="inferred from homology"/>
<dbReference type="GO" id="GO:0051233">
    <property type="term" value="C:spindle midzone"/>
    <property type="evidence" value="ECO:0007669"/>
    <property type="project" value="UniProtKB-ARBA"/>
</dbReference>
<dbReference type="GO" id="GO:0035371">
    <property type="term" value="C:microtubule plus-end"/>
    <property type="evidence" value="ECO:0007669"/>
    <property type="project" value="UniProtKB-ARBA"/>
</dbReference>
<dbReference type="GO" id="GO:0051010">
    <property type="term" value="F:microtubule plus-end binding"/>
    <property type="evidence" value="ECO:0007669"/>
    <property type="project" value="UniProtKB-ARBA"/>
</dbReference>
<keyword evidence="5 9" id="KW-0493">Microtubule</keyword>
<accession>A0A0F7SQP9</accession>
<dbReference type="Pfam" id="PF03271">
    <property type="entry name" value="EB1"/>
    <property type="match status" value="1"/>
</dbReference>
<evidence type="ECO:0000256" key="9">
    <source>
        <dbReference type="PROSITE-ProRule" id="PRU00576"/>
    </source>
</evidence>
<evidence type="ECO:0000256" key="1">
    <source>
        <dbReference type="ARBA" id="ARBA00004245"/>
    </source>
</evidence>
<evidence type="ECO:0000313" key="13">
    <source>
        <dbReference type="EMBL" id="CED82373.1"/>
    </source>
</evidence>
<evidence type="ECO:0000256" key="4">
    <source>
        <dbReference type="ARBA" id="ARBA00022618"/>
    </source>
</evidence>
<keyword evidence="3" id="KW-0963">Cytoplasm</keyword>
<dbReference type="InterPro" id="IPR036872">
    <property type="entry name" value="CH_dom_sf"/>
</dbReference>
<dbReference type="Pfam" id="PF00307">
    <property type="entry name" value="CH"/>
    <property type="match status" value="1"/>
</dbReference>
<sequence>MAGESRSELIAWTNDLLQISYSKVEQFGTGAAYCQILDSIFGDVPMSRVKFSAKQEYEYLNNFKVLQKTFKDHKIAKPIPVDRLVKCKMQDNLEFLQWLRRFHDQSFGGGHYDAAGRRKGDVPALQTSTSAPISRSSGSLGGSSGARAKAAGLRPGSSMSGAAAERVHALTAELNELKGSVEGLETERDFYFAKLRDIEMIVQEKLGSESTPELEKATLSKIQEILYSTEEGFEVPADAELVGEEQLHDGQLHEDETF</sequence>
<dbReference type="InterPro" id="IPR004953">
    <property type="entry name" value="EB1_C"/>
</dbReference>
<keyword evidence="4" id="KW-0132">Cell division</keyword>
<feature type="compositionally biased region" description="Low complexity" evidence="10">
    <location>
        <begin position="145"/>
        <end position="154"/>
    </location>
</feature>
<evidence type="ECO:0000256" key="10">
    <source>
        <dbReference type="SAM" id="MobiDB-lite"/>
    </source>
</evidence>
<feature type="domain" description="EB1 C-terminal" evidence="12">
    <location>
        <begin position="159"/>
        <end position="235"/>
    </location>
</feature>
<dbReference type="SUPFAM" id="SSF47576">
    <property type="entry name" value="Calponin-homology domain, CH-domain"/>
    <property type="match status" value="1"/>
</dbReference>
<dbReference type="FunFam" id="1.10.418.10:FF:000028">
    <property type="entry name" value="RP/EB family microtubule-associated protein"/>
    <property type="match status" value="1"/>
</dbReference>
<dbReference type="EMBL" id="LN483124">
    <property type="protein sequence ID" value="CED82373.1"/>
    <property type="molecule type" value="Genomic_DNA"/>
</dbReference>
<protein>
    <submittedName>
        <fullName evidence="13">Microtubule-binding protein involved in cell cycle control</fullName>
    </submittedName>
</protein>
<comment type="similarity">
    <text evidence="2">Belongs to the MAPRE family.</text>
</comment>
<dbReference type="FunFam" id="1.20.5.1430:FF:000005">
    <property type="entry name" value="Eb1, isoform E"/>
    <property type="match status" value="1"/>
</dbReference>
<dbReference type="PANTHER" id="PTHR10623">
    <property type="entry name" value="MICROTUBULE-ASSOCIATED PROTEIN RP/EB FAMILY MEMBER"/>
    <property type="match status" value="1"/>
</dbReference>
<dbReference type="Gene3D" id="1.20.5.1430">
    <property type="match status" value="1"/>
</dbReference>
<keyword evidence="7" id="KW-0206">Cytoskeleton</keyword>
<keyword evidence="8" id="KW-0131">Cell cycle</keyword>
<dbReference type="GO" id="GO:0072686">
    <property type="term" value="C:mitotic spindle"/>
    <property type="evidence" value="ECO:0007669"/>
    <property type="project" value="UniProtKB-ARBA"/>
</dbReference>
<dbReference type="Gene3D" id="1.10.418.10">
    <property type="entry name" value="Calponin-like domain"/>
    <property type="match status" value="1"/>
</dbReference>
<dbReference type="GO" id="GO:0030473">
    <property type="term" value="P:nuclear migration along microtubule"/>
    <property type="evidence" value="ECO:0007669"/>
    <property type="project" value="UniProtKB-ARBA"/>
</dbReference>
<reference evidence="13" key="1">
    <citation type="submission" date="2014-08" db="EMBL/GenBank/DDBJ databases">
        <authorList>
            <person name="Sharma Rahul"/>
            <person name="Thines Marco"/>
        </authorList>
    </citation>
    <scope>NUCLEOTIDE SEQUENCE</scope>
</reference>
<dbReference type="PROSITE" id="PS50021">
    <property type="entry name" value="CH"/>
    <property type="match status" value="1"/>
</dbReference>
<dbReference type="PROSITE" id="PS51230">
    <property type="entry name" value="EB1_C"/>
    <property type="match status" value="1"/>
</dbReference>
<feature type="region of interest" description="Disordered" evidence="10">
    <location>
        <begin position="118"/>
        <end position="159"/>
    </location>
</feature>
<evidence type="ECO:0000256" key="8">
    <source>
        <dbReference type="ARBA" id="ARBA00023306"/>
    </source>
</evidence>
<keyword evidence="6" id="KW-0498">Mitosis</keyword>
<evidence type="ECO:0000256" key="5">
    <source>
        <dbReference type="ARBA" id="ARBA00022701"/>
    </source>
</evidence>
<evidence type="ECO:0000256" key="7">
    <source>
        <dbReference type="ARBA" id="ARBA00023212"/>
    </source>
</evidence>
<feature type="domain" description="Calponin-homology (CH)" evidence="11">
    <location>
        <begin position="3"/>
        <end position="104"/>
    </location>
</feature>
<dbReference type="InterPro" id="IPR001715">
    <property type="entry name" value="CH_dom"/>
</dbReference>
<dbReference type="AlphaFoldDB" id="A0A0F7SQP9"/>
<evidence type="ECO:0000259" key="11">
    <source>
        <dbReference type="PROSITE" id="PS50021"/>
    </source>
</evidence>
<evidence type="ECO:0000259" key="12">
    <source>
        <dbReference type="PROSITE" id="PS51230"/>
    </source>
</evidence>
<comment type="subcellular location">
    <subcellularLocation>
        <location evidence="1">Cytoplasm</location>
        <location evidence="1">Cytoskeleton</location>
    </subcellularLocation>
</comment>
<dbReference type="GO" id="GO:0035372">
    <property type="term" value="P:protein localization to microtubule"/>
    <property type="evidence" value="ECO:0007669"/>
    <property type="project" value="UniProtKB-ARBA"/>
</dbReference>
<evidence type="ECO:0000256" key="6">
    <source>
        <dbReference type="ARBA" id="ARBA00022776"/>
    </source>
</evidence>
<dbReference type="InterPro" id="IPR036133">
    <property type="entry name" value="EB1_C_sf"/>
</dbReference>
<dbReference type="GO" id="GO:0051301">
    <property type="term" value="P:cell division"/>
    <property type="evidence" value="ECO:0007669"/>
    <property type="project" value="UniProtKB-KW"/>
</dbReference>
<dbReference type="SUPFAM" id="SSF140612">
    <property type="entry name" value="EB1 dimerisation domain-like"/>
    <property type="match status" value="1"/>
</dbReference>
<evidence type="ECO:0000256" key="2">
    <source>
        <dbReference type="ARBA" id="ARBA00010729"/>
    </source>
</evidence>
<dbReference type="InterPro" id="IPR027328">
    <property type="entry name" value="MAPRE"/>
</dbReference>